<reference evidence="3" key="1">
    <citation type="submission" date="2014-11" db="EMBL/GenBank/DDBJ databases">
        <authorList>
            <person name="Amaro Gonzalez C."/>
        </authorList>
    </citation>
    <scope>NUCLEOTIDE SEQUENCE</scope>
</reference>
<reference evidence="3" key="2">
    <citation type="journal article" date="2015" name="Fish Shellfish Immunol.">
        <title>Early steps in the European eel (Anguilla anguilla)-Vibrio vulnificus interaction in the gills: Role of the RtxA13 toxin.</title>
        <authorList>
            <person name="Callol A."/>
            <person name="Pajuelo D."/>
            <person name="Ebbesson L."/>
            <person name="Teles M."/>
            <person name="MacKenzie S."/>
            <person name="Amaro C."/>
        </authorList>
    </citation>
    <scope>NUCLEOTIDE SEQUENCE</scope>
</reference>
<keyword evidence="2" id="KW-0732">Signal</keyword>
<proteinExistence type="predicted"/>
<feature type="signal peptide" evidence="2">
    <location>
        <begin position="1"/>
        <end position="29"/>
    </location>
</feature>
<protein>
    <recommendedName>
        <fullName evidence="4">Secreted protein</fullName>
    </recommendedName>
</protein>
<keyword evidence="1" id="KW-0812">Transmembrane</keyword>
<keyword evidence="1" id="KW-1133">Transmembrane helix</keyword>
<feature type="chain" id="PRO_5002434849" description="Secreted protein" evidence="2">
    <location>
        <begin position="30"/>
        <end position="80"/>
    </location>
</feature>
<dbReference type="AlphaFoldDB" id="A0A0E9X6U6"/>
<feature type="transmembrane region" description="Helical" evidence="1">
    <location>
        <begin position="39"/>
        <end position="63"/>
    </location>
</feature>
<name>A0A0E9X6U6_ANGAN</name>
<dbReference type="EMBL" id="GBXM01010125">
    <property type="protein sequence ID" value="JAH98452.1"/>
    <property type="molecule type" value="Transcribed_RNA"/>
</dbReference>
<evidence type="ECO:0000256" key="1">
    <source>
        <dbReference type="SAM" id="Phobius"/>
    </source>
</evidence>
<organism evidence="3">
    <name type="scientific">Anguilla anguilla</name>
    <name type="common">European freshwater eel</name>
    <name type="synonym">Muraena anguilla</name>
    <dbReference type="NCBI Taxonomy" id="7936"/>
    <lineage>
        <taxon>Eukaryota</taxon>
        <taxon>Metazoa</taxon>
        <taxon>Chordata</taxon>
        <taxon>Craniata</taxon>
        <taxon>Vertebrata</taxon>
        <taxon>Euteleostomi</taxon>
        <taxon>Actinopterygii</taxon>
        <taxon>Neopterygii</taxon>
        <taxon>Teleostei</taxon>
        <taxon>Anguilliformes</taxon>
        <taxon>Anguillidae</taxon>
        <taxon>Anguilla</taxon>
    </lineage>
</organism>
<evidence type="ECO:0008006" key="4">
    <source>
        <dbReference type="Google" id="ProtNLM"/>
    </source>
</evidence>
<keyword evidence="1" id="KW-0472">Membrane</keyword>
<accession>A0A0E9X6U6</accession>
<sequence length="80" mass="9463">MSLNCLFCLLFFFCLLAALIFLVEPRSSALRIKKQTWAFSFFFFKSSWKFNLFLSELICMTALTKKKKKKAKICSWKSGW</sequence>
<evidence type="ECO:0000313" key="3">
    <source>
        <dbReference type="EMBL" id="JAH98452.1"/>
    </source>
</evidence>
<evidence type="ECO:0000256" key="2">
    <source>
        <dbReference type="SAM" id="SignalP"/>
    </source>
</evidence>